<feature type="binding site" evidence="11">
    <location>
        <position position="325"/>
    </location>
    <ligand>
        <name>Ca(2+)</name>
        <dbReference type="ChEBI" id="CHEBI:29108"/>
    </ligand>
</feature>
<feature type="compositionally biased region" description="Basic and acidic residues" evidence="13">
    <location>
        <begin position="796"/>
        <end position="813"/>
    </location>
</feature>
<feature type="transmembrane region" description="Helical" evidence="14">
    <location>
        <begin position="77"/>
        <end position="94"/>
    </location>
</feature>
<dbReference type="Gene3D" id="1.20.120.350">
    <property type="entry name" value="Voltage-gated potassium channels. Chain C"/>
    <property type="match status" value="4"/>
</dbReference>
<dbReference type="PANTHER" id="PTHR10037:SF62">
    <property type="entry name" value="SODIUM CHANNEL PROTEIN 60E"/>
    <property type="match status" value="1"/>
</dbReference>
<evidence type="ECO:0000256" key="8">
    <source>
        <dbReference type="ARBA" id="ARBA00023136"/>
    </source>
</evidence>
<proteinExistence type="inferred from homology"/>
<keyword evidence="6 14" id="KW-1133">Transmembrane helix</keyword>
<feature type="transmembrane region" description="Helical" evidence="14">
    <location>
        <begin position="1329"/>
        <end position="1348"/>
    </location>
</feature>
<dbReference type="InterPro" id="IPR002077">
    <property type="entry name" value="VDCCAlpha1"/>
</dbReference>
<feature type="transmembrane region" description="Helical" evidence="14">
    <location>
        <begin position="518"/>
        <end position="541"/>
    </location>
</feature>
<feature type="compositionally biased region" description="Polar residues" evidence="13">
    <location>
        <begin position="952"/>
        <end position="968"/>
    </location>
</feature>
<evidence type="ECO:0000256" key="6">
    <source>
        <dbReference type="ARBA" id="ARBA00022989"/>
    </source>
</evidence>
<feature type="transmembrane region" description="Helical" evidence="14">
    <location>
        <begin position="599"/>
        <end position="620"/>
    </location>
</feature>
<feature type="transmembrane region" description="Helical" evidence="14">
    <location>
        <begin position="204"/>
        <end position="223"/>
    </location>
</feature>
<keyword evidence="17" id="KW-1185">Reference proteome</keyword>
<keyword evidence="10" id="KW-0407">Ion channel</keyword>
<reference evidence="16 17" key="1">
    <citation type="submission" date="2014-11" db="EMBL/GenBank/DDBJ databases">
        <authorList>
            <person name="Zhu J."/>
            <person name="Qi W."/>
            <person name="Song R."/>
        </authorList>
    </citation>
    <scope>NUCLEOTIDE SEQUENCE [LARGE SCALE GENOMIC DNA]</scope>
</reference>
<feature type="compositionally biased region" description="Basic and acidic residues" evidence="13">
    <location>
        <begin position="1030"/>
        <end position="1041"/>
    </location>
</feature>
<protein>
    <recommendedName>
        <fullName evidence="15">Ion transport domain-containing protein</fullName>
    </recommendedName>
</protein>
<feature type="compositionally biased region" description="Gly residues" evidence="13">
    <location>
        <begin position="2317"/>
        <end position="2326"/>
    </location>
</feature>
<feature type="domain" description="Ion transport" evidence="15">
    <location>
        <begin position="73"/>
        <end position="376"/>
    </location>
</feature>
<dbReference type="FunFam" id="1.20.120.350:FF:000009">
    <property type="entry name" value="Voltage-dependent T-type calcium channel subunit alpha"/>
    <property type="match status" value="2"/>
</dbReference>
<accession>A0A0G4G828</accession>
<feature type="transmembrane region" description="Helical" evidence="14">
    <location>
        <begin position="1733"/>
        <end position="1755"/>
    </location>
</feature>
<feature type="domain" description="Ion transport" evidence="15">
    <location>
        <begin position="478"/>
        <end position="709"/>
    </location>
</feature>
<feature type="region of interest" description="Disordered" evidence="13">
    <location>
        <begin position="1030"/>
        <end position="1067"/>
    </location>
</feature>
<evidence type="ECO:0000313" key="16">
    <source>
        <dbReference type="EMBL" id="CEM24784.1"/>
    </source>
</evidence>
<keyword evidence="12" id="KW-0107">Calcium channel</keyword>
<dbReference type="InterPro" id="IPR005821">
    <property type="entry name" value="Ion_trans_dom"/>
</dbReference>
<feature type="transmembrane region" description="Helical" evidence="14">
    <location>
        <begin position="341"/>
        <end position="367"/>
    </location>
</feature>
<dbReference type="InterPro" id="IPR043203">
    <property type="entry name" value="VGCC_Ca_Na"/>
</dbReference>
<evidence type="ECO:0000256" key="10">
    <source>
        <dbReference type="ARBA" id="ARBA00023303"/>
    </source>
</evidence>
<evidence type="ECO:0000256" key="5">
    <source>
        <dbReference type="ARBA" id="ARBA00022882"/>
    </source>
</evidence>
<dbReference type="InterPro" id="IPR027359">
    <property type="entry name" value="Volt_channel_dom_sf"/>
</dbReference>
<dbReference type="PhylomeDB" id="A0A0G4G828"/>
<dbReference type="FunFam" id="1.10.287.70:FF:000156">
    <property type="entry name" value="Voltage-gated sodium channel Nav2.1"/>
    <property type="match status" value="1"/>
</dbReference>
<feature type="region of interest" description="Disordered" evidence="13">
    <location>
        <begin position="2087"/>
        <end position="2336"/>
    </location>
</feature>
<keyword evidence="3 14" id="KW-0812">Transmembrane</keyword>
<feature type="region of interest" description="Disordered" evidence="13">
    <location>
        <begin position="940"/>
        <end position="1014"/>
    </location>
</feature>
<dbReference type="PANTHER" id="PTHR10037">
    <property type="entry name" value="VOLTAGE-GATED CATION CHANNEL CALCIUM AND SODIUM"/>
    <property type="match status" value="1"/>
</dbReference>
<keyword evidence="2" id="KW-0813">Transport</keyword>
<evidence type="ECO:0000256" key="14">
    <source>
        <dbReference type="SAM" id="Phobius"/>
    </source>
</evidence>
<feature type="binding site" evidence="11">
    <location>
        <position position="1479"/>
    </location>
    <ligand>
        <name>Ca(2+)</name>
        <dbReference type="ChEBI" id="CHEBI:29108"/>
    </ligand>
</feature>
<feature type="compositionally biased region" description="Basic and acidic residues" evidence="13">
    <location>
        <begin position="2199"/>
        <end position="2208"/>
    </location>
</feature>
<keyword evidence="8 14" id="KW-0472">Membrane</keyword>
<name>A0A0G4G828_VITBC</name>
<keyword evidence="11 12" id="KW-0106">Calcium</keyword>
<keyword evidence="5 12" id="KW-0851">Voltage-gated channel</keyword>
<dbReference type="OrthoDB" id="431720at2759"/>
<dbReference type="GO" id="GO:0046872">
    <property type="term" value="F:metal ion binding"/>
    <property type="evidence" value="ECO:0007669"/>
    <property type="project" value="UniProtKB-KW"/>
</dbReference>
<feature type="transmembrane region" description="Helical" evidence="14">
    <location>
        <begin position="1804"/>
        <end position="1827"/>
    </location>
</feature>
<keyword evidence="12" id="KW-0109">Calcium transport</keyword>
<evidence type="ECO:0000256" key="12">
    <source>
        <dbReference type="RuleBase" id="RU003808"/>
    </source>
</evidence>
<sequence length="2348" mass="262373">MVSLRTLKARDSALSFFSHVWKRRHSKSGLRDGQPFNYIIHGKQLRFPEYSLFVFSDKNKFRYWCVWLTEFVWFERAILLCIVLNSISLAFYGHDQKQEVKAFLDDLDIFFTVVFNLEMAVKIVSRGFVLGPGAYLKDAWNWLDFFVVLSADLGYALQSVPALKKINVLRTFRAFRPLRSLNALPGMRIIVATLFQSLPKLGNLFLLACFVLGLFAILGINLFERTYWNRCRFTVRPVDGLWEIDPHQLDFFCGAAYRCKNPDKRTTFCRNLLDADFDTLYNTNYSSYYSELSDSLVGESADYGVTGFQHMGTAFLTVFQCITLEGWVEQMYKFQDSYSKWFASVYFSLLILLGAVFVVNLTLAVLWERFEDNARKRQMEQPTSEEAKVNDKLFASVGHAWMKSLAQVIKAIDEKNLQMRFKSFSSKGDASRSPSVRGGNSGDGYSAGSFLSEATEEPLSTRIVVAVRTFCYTISTSPLFIFLMVICILANTIILALDRYDDDNPISPAQQTTFENMNLAFTVIFSVEILLKLIGFGRGFFRDSFNIFDSVVVIFSIVELTQPGGAGASAFRTFRLLRILKLARNWTSLRILLEVLGKAVGAMSNFCFLLFLFLYIYTLIGMTLFAGKLPSGKGEDRRENFDNFFNSFITVFIVLSGENWNEVMIKTIRHVGYYSLIYFVLLLIVGNLILLNLFLAILLGSFTDARTQTFKTYLLNFIELCQKMGVTAEDLESDRGEGESYAESSFSPRSAIGGSPSERGVGGLMGKLRLMSSFMREGQRRARAKTIAGPPTLHRSYSDLDVRKEEDSFKLPPEDLQSPEPITDNHEGPPPPSETPVSMPSPMLPLPGRKRTGLTDGAPSPEQPRDHLRRAATVIKSPSSKVSRRNLHKRAADEKSWLIAQLREMKRQGKLPTQLLRRTMGADTLTLADTGDEAALSRSARSLPVGEPHPQIASSHRVSDDQPSTETLDSPEAAGVQGEVDEGERERDTERERRRSSLEKRQVNFAPPTDDIAAAARRSSLPFVVIEADDSSRHVDKDKETPAALPPSDALPTDRSMVVRSSSRKVLRRHTIGPDASSHSLGMLESGLGAPVGGGINPLITQDKKSGALLTWQSHLAEAWTAVRRTVSNVATDVGKALAGRDIPTDPRPYLLMKQRSIEAGAMEQAEQEEDLLLYGGKKGHHQAMVLPSTIFEDSPMERAAARASVALSIVPEAPTKPPIPIRKKRVRTTLSPVGLGAVERYWRTFRQVCRAIVTNAKFDAIIMSLILASSILMAVAHPEIDPNSDFGQAVWHIDVVLTFTFVAEMLLKWFAFGLLFESSNSYFRVGWNWLDFVVVTTSLLTFIFGQMESSGQDSGFDTSSLLAFRALRVLKSFRAFRPLRIISRSSGIKLVVDSLLSSIPSLANVFMICFLMYLIFAILGVNLFKGAFYACYDDAGNEVEVDRAACKSDDSLNLVVADSNFDNVYRAMVTLFQVSTTEGWIDTMYDGVDAASPGKYPKSDRNMHRSPWAALYFVAFIVVGNFFSINLFVGVIIDQFQQMKEEMEGGPFMTENQRKWKEVQRMLFQQRILEKKTLQFPKSNLAWLQAFRTHFAPIVASRGFEFSIMFIITLNTAVMCMRHATMSNSFAQTLETLNIVFAVIFNLEAAVKLLIFSRLYWKDPWNTFDFMIVVGTDVTLIVIALQSENIRSNLSTMATMLRAFRIGRVLRLIRQAAGLRVLFQTMLNVIPSLGNIASLVFLLFFIYAVLGMSLFGLVEWGEHLNRYANFRRFGDSLLVLLRIATGEDWHELMYDCANNSGGTWLAYIYFLSFMLLVSFVMMNLFIAAVLEGFSETVAEDNLERIRNQHEQFMSMWMEHSKGERWIDIYDFLVILDKIQFPVGFRGEFQGTKAVRFKRMMSILAANQLPIYGTRVHLHDVIINVVRRACTYLSKSNPWNPQAEESVELSGELVDAWKKQFPELDDYDTAFDVGHLLAARFIQKLWEKRKKRKTLISIVNMSRNANNSSGGGGGGGGGPDHQHPKRDPPGPPPPPAIPLDTQPAHESSQPAQQETPTESPQQRTVAHLFRCGDEDDLVADVPPLLPGLVPTAVFKETSPRSPSRSPRRSLAPPVESEQSVTPSSGEAPADPLSLPPQPDESEAAVEMDTEDKRGRGCGHSTGSSGNNHFGGDTSPPAEACEHMTRRAVEVQDSTGGPAPQSPDQHDQHDQHESSSTSPRLVHHERRRGDTPSPRQHQHVSAGAVDDSLDVESFTSSSSRDVHRRMEQPSQASFRPSEPSIAEAGPEESHEPHPQPHLHAHETPPDDVVQVDHGGGEESEDGGGGAGGGGDDAYADTLLDDTMERVMGIRPAG</sequence>
<dbReference type="GO" id="GO:0005248">
    <property type="term" value="F:voltage-gated sodium channel activity"/>
    <property type="evidence" value="ECO:0007669"/>
    <property type="project" value="TreeGrafter"/>
</dbReference>
<evidence type="ECO:0000313" key="17">
    <source>
        <dbReference type="Proteomes" id="UP000041254"/>
    </source>
</evidence>
<feature type="domain" description="Ion transport" evidence="15">
    <location>
        <begin position="1599"/>
        <end position="1834"/>
    </location>
</feature>
<evidence type="ECO:0000256" key="7">
    <source>
        <dbReference type="ARBA" id="ARBA00023065"/>
    </source>
</evidence>
<feature type="region of interest" description="Disordered" evidence="13">
    <location>
        <begin position="732"/>
        <end position="763"/>
    </location>
</feature>
<evidence type="ECO:0000256" key="3">
    <source>
        <dbReference type="ARBA" id="ARBA00022692"/>
    </source>
</evidence>
<feature type="region of interest" description="Disordered" evidence="13">
    <location>
        <begin position="779"/>
        <end position="868"/>
    </location>
</feature>
<feature type="transmembrane region" description="Helical" evidence="14">
    <location>
        <begin position="1603"/>
        <end position="1622"/>
    </location>
</feature>
<feature type="compositionally biased region" description="Basic and acidic residues" evidence="13">
    <location>
        <begin position="984"/>
        <end position="1002"/>
    </location>
</feature>
<feature type="compositionally biased region" description="Polar residues" evidence="13">
    <location>
        <begin position="2040"/>
        <end position="2059"/>
    </location>
</feature>
<feature type="transmembrane region" description="Helical" evidence="14">
    <location>
        <begin position="1290"/>
        <end position="1317"/>
    </location>
</feature>
<dbReference type="VEuPathDB" id="CryptoDB:Vbra_281"/>
<evidence type="ECO:0000259" key="15">
    <source>
        <dbReference type="Pfam" id="PF00520"/>
    </source>
</evidence>
<feature type="compositionally biased region" description="Basic and acidic residues" evidence="13">
    <location>
        <begin position="2282"/>
        <end position="2299"/>
    </location>
</feature>
<keyword evidence="7" id="KW-0406">Ion transport</keyword>
<comment type="similarity">
    <text evidence="12">Belongs to the calcium channel alpha-1 subunit (TC 1.A.1.11) family.</text>
</comment>
<feature type="transmembrane region" description="Helical" evidence="14">
    <location>
        <begin position="1403"/>
        <end position="1425"/>
    </location>
</feature>
<dbReference type="Gene3D" id="1.10.287.70">
    <property type="match status" value="4"/>
</dbReference>
<gene>
    <name evidence="16" type="ORF">Vbra_281</name>
</gene>
<organism evidence="16 17">
    <name type="scientific">Vitrella brassicaformis (strain CCMP3155)</name>
    <dbReference type="NCBI Taxonomy" id="1169540"/>
    <lineage>
        <taxon>Eukaryota</taxon>
        <taxon>Sar</taxon>
        <taxon>Alveolata</taxon>
        <taxon>Colpodellida</taxon>
        <taxon>Vitrellaceae</taxon>
        <taxon>Vitrella</taxon>
    </lineage>
</organism>
<feature type="region of interest" description="Disordered" evidence="13">
    <location>
        <begin position="1998"/>
        <end position="2059"/>
    </location>
</feature>
<feature type="binding site" evidence="11">
    <location>
        <position position="658"/>
    </location>
    <ligand>
        <name>Ca(2+)</name>
        <dbReference type="ChEBI" id="CHEBI:29108"/>
    </ligand>
</feature>
<comment type="subcellular location">
    <subcellularLocation>
        <location evidence="1 12">Membrane</location>
        <topology evidence="1 12">Multi-pass membrane protein</topology>
    </subcellularLocation>
</comment>
<dbReference type="GO" id="GO:0001518">
    <property type="term" value="C:voltage-gated sodium channel complex"/>
    <property type="evidence" value="ECO:0007669"/>
    <property type="project" value="TreeGrafter"/>
</dbReference>
<feature type="transmembrane region" description="Helical" evidence="14">
    <location>
        <begin position="1261"/>
        <end position="1278"/>
    </location>
</feature>
<dbReference type="STRING" id="1169540.A0A0G4G828"/>
<dbReference type="InParanoid" id="A0A0G4G828"/>
<dbReference type="Pfam" id="PF00520">
    <property type="entry name" value="Ion_trans"/>
    <property type="match status" value="4"/>
</dbReference>
<feature type="transmembrane region" description="Helical" evidence="14">
    <location>
        <begin position="479"/>
        <end position="497"/>
    </location>
</feature>
<keyword evidence="4" id="KW-0677">Repeat</keyword>
<dbReference type="PRINTS" id="PR00167">
    <property type="entry name" value="CACHANNEL"/>
</dbReference>
<feature type="compositionally biased region" description="Acidic residues" evidence="13">
    <location>
        <begin position="2135"/>
        <end position="2145"/>
    </location>
</feature>
<dbReference type="GO" id="GO:0005245">
    <property type="term" value="F:voltage-gated calcium channel activity"/>
    <property type="evidence" value="ECO:0007669"/>
    <property type="project" value="InterPro"/>
</dbReference>
<dbReference type="OMA" id="ADHNPHQ"/>
<feature type="compositionally biased region" description="Low complexity" evidence="13">
    <location>
        <begin position="2095"/>
        <end position="2109"/>
    </location>
</feature>
<feature type="domain" description="Ion transport" evidence="15">
    <location>
        <begin position="1259"/>
        <end position="1543"/>
    </location>
</feature>
<keyword evidence="9" id="KW-0325">Glycoprotein</keyword>
<feature type="compositionally biased region" description="Basic and acidic residues" evidence="13">
    <location>
        <begin position="2175"/>
        <end position="2185"/>
    </location>
</feature>
<feature type="transmembrane region" description="Helical" evidence="14">
    <location>
        <begin position="1634"/>
        <end position="1658"/>
    </location>
</feature>
<evidence type="ECO:0000256" key="11">
    <source>
        <dbReference type="PIRSR" id="PIRSR602077-1"/>
    </source>
</evidence>
<feature type="compositionally biased region" description="Gly residues" evidence="13">
    <location>
        <begin position="2005"/>
        <end position="2015"/>
    </location>
</feature>
<dbReference type="GO" id="GO:0005891">
    <property type="term" value="C:voltage-gated calcium channel complex"/>
    <property type="evidence" value="ECO:0007669"/>
    <property type="project" value="InterPro"/>
</dbReference>
<feature type="transmembrane region" description="Helical" evidence="14">
    <location>
        <begin position="677"/>
        <end position="702"/>
    </location>
</feature>
<dbReference type="EMBL" id="CDMY01000591">
    <property type="protein sequence ID" value="CEM24784.1"/>
    <property type="molecule type" value="Genomic_DNA"/>
</dbReference>
<dbReference type="Proteomes" id="UP000041254">
    <property type="component" value="Unassembled WGS sequence"/>
</dbReference>
<evidence type="ECO:0000256" key="4">
    <source>
        <dbReference type="ARBA" id="ARBA00022737"/>
    </source>
</evidence>
<feature type="transmembrane region" description="Helical" evidence="14">
    <location>
        <begin position="1509"/>
        <end position="1534"/>
    </location>
</feature>
<keyword evidence="11" id="KW-0479">Metal-binding</keyword>
<evidence type="ECO:0000256" key="2">
    <source>
        <dbReference type="ARBA" id="ARBA00022448"/>
    </source>
</evidence>
<evidence type="ECO:0000256" key="13">
    <source>
        <dbReference type="SAM" id="MobiDB-lite"/>
    </source>
</evidence>
<evidence type="ECO:0000256" key="9">
    <source>
        <dbReference type="ARBA" id="ARBA00023180"/>
    </source>
</evidence>
<dbReference type="SUPFAM" id="SSF81324">
    <property type="entry name" value="Voltage-gated potassium channels"/>
    <property type="match status" value="4"/>
</dbReference>
<evidence type="ECO:0000256" key="1">
    <source>
        <dbReference type="ARBA" id="ARBA00004141"/>
    </source>
</evidence>